<evidence type="ECO:0000256" key="1">
    <source>
        <dbReference type="SAM" id="Coils"/>
    </source>
</evidence>
<proteinExistence type="predicted"/>
<dbReference type="PANTHER" id="PTHR34452">
    <property type="entry name" value="MYOSIN HEAVY CHAIN-RELATED PROTEIN"/>
    <property type="match status" value="1"/>
</dbReference>
<evidence type="ECO:0000313" key="2">
    <source>
        <dbReference type="EMBL" id="VVA92131.1"/>
    </source>
</evidence>
<organism evidence="2 3">
    <name type="scientific">Arabis nemorensis</name>
    <dbReference type="NCBI Taxonomy" id="586526"/>
    <lineage>
        <taxon>Eukaryota</taxon>
        <taxon>Viridiplantae</taxon>
        <taxon>Streptophyta</taxon>
        <taxon>Embryophyta</taxon>
        <taxon>Tracheophyta</taxon>
        <taxon>Spermatophyta</taxon>
        <taxon>Magnoliopsida</taxon>
        <taxon>eudicotyledons</taxon>
        <taxon>Gunneridae</taxon>
        <taxon>Pentapetalae</taxon>
        <taxon>rosids</taxon>
        <taxon>malvids</taxon>
        <taxon>Brassicales</taxon>
        <taxon>Brassicaceae</taxon>
        <taxon>Arabideae</taxon>
        <taxon>Arabis</taxon>
    </lineage>
</organism>
<keyword evidence="3" id="KW-1185">Reference proteome</keyword>
<keyword evidence="1" id="KW-0175">Coiled coil</keyword>
<feature type="coiled-coil region" evidence="1">
    <location>
        <begin position="1"/>
        <end position="32"/>
    </location>
</feature>
<gene>
    <name evidence="2" type="ORF">ANE_LOCUS2576</name>
</gene>
<protein>
    <submittedName>
        <fullName evidence="2">Uncharacterized protein</fullName>
    </submittedName>
</protein>
<dbReference type="Proteomes" id="UP000489600">
    <property type="component" value="Unassembled WGS sequence"/>
</dbReference>
<dbReference type="AlphaFoldDB" id="A0A565ARV1"/>
<name>A0A565ARV1_9BRAS</name>
<evidence type="ECO:0000313" key="3">
    <source>
        <dbReference type="Proteomes" id="UP000489600"/>
    </source>
</evidence>
<reference evidence="2" key="1">
    <citation type="submission" date="2019-07" db="EMBL/GenBank/DDBJ databases">
        <authorList>
            <person name="Dittberner H."/>
        </authorList>
    </citation>
    <scope>NUCLEOTIDE SEQUENCE [LARGE SCALE GENOMIC DNA]</scope>
</reference>
<comment type="caution">
    <text evidence="2">The sequence shown here is derived from an EMBL/GenBank/DDBJ whole genome shotgun (WGS) entry which is preliminary data.</text>
</comment>
<accession>A0A565ARV1</accession>
<dbReference type="PANTHER" id="PTHR34452:SF1">
    <property type="entry name" value="SPORULATION-SPECIFIC PROTEIN"/>
    <property type="match status" value="1"/>
</dbReference>
<sequence length="141" mass="16192">MDQLECYYESLVQELEELKGKEKKALDSLNEKLGKQALAAELALKRARLTCFIVVNHLQKDLELRSSNEKLIKQAFPDPPQSFHECIQSTDVSKPENQDARDVNLTQFWNGKKGMKECKGDIHVQDLKQRLDIIHVQNSSL</sequence>
<dbReference type="EMBL" id="CABITT030000001">
    <property type="protein sequence ID" value="VVA92131.1"/>
    <property type="molecule type" value="Genomic_DNA"/>
</dbReference>